<accession>A0ABU6AZJ1</accession>
<comment type="caution">
    <text evidence="2">The sequence shown here is derived from an EMBL/GenBank/DDBJ whole genome shotgun (WGS) entry which is preliminary data.</text>
</comment>
<feature type="compositionally biased region" description="Basic and acidic residues" evidence="1">
    <location>
        <begin position="14"/>
        <end position="23"/>
    </location>
</feature>
<evidence type="ECO:0000256" key="1">
    <source>
        <dbReference type="SAM" id="MobiDB-lite"/>
    </source>
</evidence>
<evidence type="ECO:0000313" key="3">
    <source>
        <dbReference type="Proteomes" id="UP001348098"/>
    </source>
</evidence>
<feature type="region of interest" description="Disordered" evidence="1">
    <location>
        <begin position="1"/>
        <end position="23"/>
    </location>
</feature>
<dbReference type="Proteomes" id="UP001348098">
    <property type="component" value="Unassembled WGS sequence"/>
</dbReference>
<name>A0ABU6AZJ1_9NOCA</name>
<evidence type="ECO:0000313" key="2">
    <source>
        <dbReference type="EMBL" id="MEB3512927.1"/>
    </source>
</evidence>
<sequence>MNTDRNENTPSSPADRERQQRPKEAAWMVISGALRGLGDRLVHLLTDDLGN</sequence>
<dbReference type="RefSeq" id="WP_195078884.1">
    <property type="nucleotide sequence ID" value="NZ_JAYESH010000026.1"/>
</dbReference>
<dbReference type="EMBL" id="JAYKYQ010000010">
    <property type="protein sequence ID" value="MEB3512927.1"/>
    <property type="molecule type" value="Genomic_DNA"/>
</dbReference>
<gene>
    <name evidence="2" type="ORF">U3653_23095</name>
</gene>
<proteinExistence type="predicted"/>
<protein>
    <submittedName>
        <fullName evidence="2">Uncharacterized protein</fullName>
    </submittedName>
</protein>
<organism evidence="2 3">
    <name type="scientific">Nocardia implantans</name>
    <dbReference type="NCBI Taxonomy" id="3108168"/>
    <lineage>
        <taxon>Bacteria</taxon>
        <taxon>Bacillati</taxon>
        <taxon>Actinomycetota</taxon>
        <taxon>Actinomycetes</taxon>
        <taxon>Mycobacteriales</taxon>
        <taxon>Nocardiaceae</taxon>
        <taxon>Nocardia</taxon>
    </lineage>
</organism>
<reference evidence="2 3" key="1">
    <citation type="submission" date="2023-12" db="EMBL/GenBank/DDBJ databases">
        <title>novel species in genus Nocarida.</title>
        <authorList>
            <person name="Li Z."/>
        </authorList>
    </citation>
    <scope>NUCLEOTIDE SEQUENCE [LARGE SCALE GENOMIC DNA]</scope>
    <source>
        <strain evidence="2 3">CDC186</strain>
    </source>
</reference>
<keyword evidence="3" id="KW-1185">Reference proteome</keyword>